<dbReference type="RefSeq" id="WP_038487738.1">
    <property type="nucleotide sequence ID" value="NZ_BCTH01000092.1"/>
</dbReference>
<keyword evidence="7" id="KW-0406">Ion transport</keyword>
<accession>W0UZP4</accession>
<evidence type="ECO:0000313" key="14">
    <source>
        <dbReference type="Proteomes" id="UP000027604"/>
    </source>
</evidence>
<dbReference type="InterPro" id="IPR050298">
    <property type="entry name" value="Gram-neg_bact_OMP"/>
</dbReference>
<evidence type="ECO:0000256" key="1">
    <source>
        <dbReference type="ARBA" id="ARBA00004571"/>
    </source>
</evidence>
<gene>
    <name evidence="13" type="ORF">GJA_187</name>
</gene>
<feature type="chain" id="PRO_5004797172" evidence="11">
    <location>
        <begin position="26"/>
        <end position="333"/>
    </location>
</feature>
<evidence type="ECO:0000256" key="9">
    <source>
        <dbReference type="ARBA" id="ARBA00023136"/>
    </source>
</evidence>
<keyword evidence="9" id="KW-0472">Membrane</keyword>
<evidence type="ECO:0000256" key="7">
    <source>
        <dbReference type="ARBA" id="ARBA00023065"/>
    </source>
</evidence>
<dbReference type="KEGG" id="jag:GJA_187"/>
<name>W0UZP4_9BURK</name>
<dbReference type="STRING" id="1349767.GJA_187"/>
<keyword evidence="3" id="KW-0813">Transport</keyword>
<dbReference type="GO" id="GO:0015288">
    <property type="term" value="F:porin activity"/>
    <property type="evidence" value="ECO:0007669"/>
    <property type="project" value="UniProtKB-KW"/>
</dbReference>
<keyword evidence="5" id="KW-0812">Transmembrane</keyword>
<evidence type="ECO:0000313" key="13">
    <source>
        <dbReference type="EMBL" id="CDG80850.1"/>
    </source>
</evidence>
<dbReference type="HOGENOM" id="CLU_038238_1_1_4"/>
<dbReference type="GO" id="GO:0034220">
    <property type="term" value="P:monoatomic ion transmembrane transport"/>
    <property type="evidence" value="ECO:0007669"/>
    <property type="project" value="InterPro"/>
</dbReference>
<dbReference type="Gene3D" id="2.40.160.10">
    <property type="entry name" value="Porin"/>
    <property type="match status" value="1"/>
</dbReference>
<keyword evidence="10" id="KW-0998">Cell outer membrane</keyword>
<evidence type="ECO:0000256" key="2">
    <source>
        <dbReference type="ARBA" id="ARBA00011233"/>
    </source>
</evidence>
<feature type="signal peptide" evidence="11">
    <location>
        <begin position="1"/>
        <end position="25"/>
    </location>
</feature>
<dbReference type="Pfam" id="PF13609">
    <property type="entry name" value="Porin_4"/>
    <property type="match status" value="1"/>
</dbReference>
<evidence type="ECO:0000256" key="10">
    <source>
        <dbReference type="ARBA" id="ARBA00023237"/>
    </source>
</evidence>
<dbReference type="InterPro" id="IPR001702">
    <property type="entry name" value="Porin_Gram-ve"/>
</dbReference>
<dbReference type="GO" id="GO:0046930">
    <property type="term" value="C:pore complex"/>
    <property type="evidence" value="ECO:0007669"/>
    <property type="project" value="UniProtKB-KW"/>
</dbReference>
<dbReference type="PANTHER" id="PTHR34501">
    <property type="entry name" value="PROTEIN YDDL-RELATED"/>
    <property type="match status" value="1"/>
</dbReference>
<dbReference type="OrthoDB" id="5293374at2"/>
<evidence type="ECO:0000256" key="4">
    <source>
        <dbReference type="ARBA" id="ARBA00022452"/>
    </source>
</evidence>
<keyword evidence="8" id="KW-0626">Porin</keyword>
<evidence type="ECO:0000256" key="8">
    <source>
        <dbReference type="ARBA" id="ARBA00023114"/>
    </source>
</evidence>
<proteinExistence type="predicted"/>
<comment type="subunit">
    <text evidence="2">Homotrimer.</text>
</comment>
<keyword evidence="14" id="KW-1185">Reference proteome</keyword>
<sequence>MKKNLFSLLPLSAVVMTMASGAVLAQSGISLYGVADAGLVVENGNGRHTNISSGVASGSRIGFKGKEDLGGGLAANFVLESGFSLDTGASGQGGLLFGRQAYVGLSGTAGAVTLGRQYSPYYLALRDIADPFVIGLAGTASNLMETNIRINNMVQYSTPKVNGFGADVAYGFGEKPDSNTSNRSIGATLSYDNGPLTASLNHHRHDNVGATDQSKNTLLAAKYNFRVLQVHLGYADNKALAAVKSNDVLLGLTVPFGANSLLVSYIRHNDKSAANLDASQWALGGLHRLSKRTDLYLAYARINNQNGAAFKVGNATDDGTGNSGINLGMRHTF</sequence>
<keyword evidence="6 11" id="KW-0732">Signal</keyword>
<dbReference type="EMBL" id="HG322949">
    <property type="protein sequence ID" value="CDG80850.1"/>
    <property type="molecule type" value="Genomic_DNA"/>
</dbReference>
<dbReference type="InterPro" id="IPR023614">
    <property type="entry name" value="Porin_dom_sf"/>
</dbReference>
<dbReference type="CDD" id="cd00342">
    <property type="entry name" value="gram_neg_porins"/>
    <property type="match status" value="1"/>
</dbReference>
<keyword evidence="4" id="KW-1134">Transmembrane beta strand</keyword>
<organism evidence="13 14">
    <name type="scientific">Janthinobacterium agaricidamnosum NBRC 102515 = DSM 9628</name>
    <dbReference type="NCBI Taxonomy" id="1349767"/>
    <lineage>
        <taxon>Bacteria</taxon>
        <taxon>Pseudomonadati</taxon>
        <taxon>Pseudomonadota</taxon>
        <taxon>Betaproteobacteria</taxon>
        <taxon>Burkholderiales</taxon>
        <taxon>Oxalobacteraceae</taxon>
        <taxon>Janthinobacterium</taxon>
    </lineage>
</organism>
<dbReference type="AlphaFoldDB" id="W0UZP4"/>
<evidence type="ECO:0000256" key="3">
    <source>
        <dbReference type="ARBA" id="ARBA00022448"/>
    </source>
</evidence>
<dbReference type="PRINTS" id="PR00182">
    <property type="entry name" value="ECOLNEIPORIN"/>
</dbReference>
<reference evidence="13 14" key="1">
    <citation type="journal article" date="2015" name="Genome Announc.">
        <title>Genome Sequence of Mushroom Soft-Rot Pathogen Janthinobacterium agaricidamnosum.</title>
        <authorList>
            <person name="Graupner K."/>
            <person name="Lackner G."/>
            <person name="Hertweck C."/>
        </authorList>
    </citation>
    <scope>NUCLEOTIDE SEQUENCE [LARGE SCALE GENOMIC DNA]</scope>
    <source>
        <strain evidence="14">NBRC 102515 / DSM 9628</strain>
    </source>
</reference>
<evidence type="ECO:0000256" key="6">
    <source>
        <dbReference type="ARBA" id="ARBA00022729"/>
    </source>
</evidence>
<evidence type="ECO:0000256" key="5">
    <source>
        <dbReference type="ARBA" id="ARBA00022692"/>
    </source>
</evidence>
<evidence type="ECO:0000259" key="12">
    <source>
        <dbReference type="Pfam" id="PF13609"/>
    </source>
</evidence>
<dbReference type="SUPFAM" id="SSF56935">
    <property type="entry name" value="Porins"/>
    <property type="match status" value="1"/>
</dbReference>
<dbReference type="PRINTS" id="PR00184">
    <property type="entry name" value="NEISSPPORIN"/>
</dbReference>
<comment type="subcellular location">
    <subcellularLocation>
        <location evidence="1">Cell outer membrane</location>
        <topology evidence="1">Multi-pass membrane protein</topology>
    </subcellularLocation>
</comment>
<dbReference type="InterPro" id="IPR033900">
    <property type="entry name" value="Gram_neg_porin_domain"/>
</dbReference>
<dbReference type="GO" id="GO:0009279">
    <property type="term" value="C:cell outer membrane"/>
    <property type="evidence" value="ECO:0007669"/>
    <property type="project" value="UniProtKB-SubCell"/>
</dbReference>
<dbReference type="PANTHER" id="PTHR34501:SF9">
    <property type="entry name" value="MAJOR OUTER MEMBRANE PROTEIN P.IA"/>
    <property type="match status" value="1"/>
</dbReference>
<dbReference type="eggNOG" id="COG3203">
    <property type="taxonomic scope" value="Bacteria"/>
</dbReference>
<dbReference type="Proteomes" id="UP000027604">
    <property type="component" value="Chromosome I"/>
</dbReference>
<dbReference type="PATRIC" id="fig|1349767.4.peg.4824"/>
<evidence type="ECO:0000256" key="11">
    <source>
        <dbReference type="SAM" id="SignalP"/>
    </source>
</evidence>
<dbReference type="InterPro" id="IPR002299">
    <property type="entry name" value="Porin_Neis"/>
</dbReference>
<feature type="domain" description="Porin" evidence="12">
    <location>
        <begin position="13"/>
        <end position="306"/>
    </location>
</feature>
<protein>
    <submittedName>
        <fullName evidence="13">Gram-negative porin family protein</fullName>
    </submittedName>
</protein>